<feature type="non-terminal residue" evidence="2">
    <location>
        <position position="1"/>
    </location>
</feature>
<gene>
    <name evidence="2" type="ORF">B7463_g3260</name>
</gene>
<dbReference type="SUPFAM" id="SSF51735">
    <property type="entry name" value="NAD(P)-binding Rossmann-fold domains"/>
    <property type="match status" value="1"/>
</dbReference>
<name>A0A3E2HJ52_SCYLI</name>
<keyword evidence="3" id="KW-1185">Reference proteome</keyword>
<evidence type="ECO:0000313" key="2">
    <source>
        <dbReference type="EMBL" id="RFU33071.1"/>
    </source>
</evidence>
<dbReference type="PANTHER" id="PTHR32487:SF8">
    <property type="entry name" value="NAD-DEPENDENT EPIMERASE_DEHYDRATASE DOMAIN-CONTAINING PROTEIN"/>
    <property type="match status" value="1"/>
</dbReference>
<protein>
    <recommendedName>
        <fullName evidence="1">PRISE-like Rossmann-fold domain-containing protein</fullName>
    </recommendedName>
</protein>
<dbReference type="Proteomes" id="UP000258309">
    <property type="component" value="Unassembled WGS sequence"/>
</dbReference>
<dbReference type="EMBL" id="NCSJ02000042">
    <property type="protein sequence ID" value="RFU33071.1"/>
    <property type="molecule type" value="Genomic_DNA"/>
</dbReference>
<dbReference type="InterPro" id="IPR036291">
    <property type="entry name" value="NAD(P)-bd_dom_sf"/>
</dbReference>
<comment type="caution">
    <text evidence="2">The sequence shown here is derived from an EMBL/GenBank/DDBJ whole genome shotgun (WGS) entry which is preliminary data.</text>
</comment>
<reference evidence="2 3" key="1">
    <citation type="submission" date="2018-05" db="EMBL/GenBank/DDBJ databases">
        <title>Draft genome sequence of Scytalidium lignicola DSM 105466, a ubiquitous saprotrophic fungus.</title>
        <authorList>
            <person name="Buettner E."/>
            <person name="Gebauer A.M."/>
            <person name="Hofrichter M."/>
            <person name="Liers C."/>
            <person name="Kellner H."/>
        </authorList>
    </citation>
    <scope>NUCLEOTIDE SEQUENCE [LARGE SCALE GENOMIC DNA]</scope>
    <source>
        <strain evidence="2 3">DSM 105466</strain>
    </source>
</reference>
<dbReference type="Gene3D" id="3.40.50.720">
    <property type="entry name" value="NAD(P)-binding Rossmann-like Domain"/>
    <property type="match status" value="1"/>
</dbReference>
<dbReference type="STRING" id="5539.A0A3E2HJ52"/>
<proteinExistence type="predicted"/>
<dbReference type="InterPro" id="IPR055222">
    <property type="entry name" value="PRISE-like_Rossmann-fold"/>
</dbReference>
<evidence type="ECO:0000259" key="1">
    <source>
        <dbReference type="Pfam" id="PF22917"/>
    </source>
</evidence>
<accession>A0A3E2HJ52</accession>
<feature type="domain" description="PRISE-like Rossmann-fold" evidence="1">
    <location>
        <begin position="7"/>
        <end position="383"/>
    </location>
</feature>
<organism evidence="2 3">
    <name type="scientific">Scytalidium lignicola</name>
    <name type="common">Hyphomycete</name>
    <dbReference type="NCBI Taxonomy" id="5539"/>
    <lineage>
        <taxon>Eukaryota</taxon>
        <taxon>Fungi</taxon>
        <taxon>Dikarya</taxon>
        <taxon>Ascomycota</taxon>
        <taxon>Pezizomycotina</taxon>
        <taxon>Leotiomycetes</taxon>
        <taxon>Leotiomycetes incertae sedis</taxon>
        <taxon>Scytalidium</taxon>
    </lineage>
</organism>
<evidence type="ECO:0000313" key="3">
    <source>
        <dbReference type="Proteomes" id="UP000258309"/>
    </source>
</evidence>
<feature type="non-terminal residue" evidence="2">
    <location>
        <position position="383"/>
    </location>
</feature>
<dbReference type="CDD" id="cd08948">
    <property type="entry name" value="5beta-POR_like_SDR_a"/>
    <property type="match status" value="1"/>
</dbReference>
<sequence>MSSSRTALVFGASGITGWAIAKEALRYPSPTTFDQVIALTNRPLSKIDSLLPEDERLQLYSGIDLSAGASEVEKQLANIDGINNVTNVYFAAFILTGHVGGTEGIKANLDIIQNAVEAVEKLSPRLESWTLQTGGMSYGFMFVRELGLPTPPLKESNPRIPEPFASQILYYSQYDLLKKLSKGKSWKFVEVRPDGVSGFVPSSNAMNMAHSLGIFFSFYASIEGRGASVPYPGSQTAFVARHTDVSQSILAHFHIYTSLYPGLANGDTFNIGDEDSISWEEMWPTLTSYFGLVGRGPDEGFNIDSYIQSHKAEWLAWIEKNRLKRQAVEKTNFSHLTVMMSLAAFDRQYDITKAREIGFIETEKTVNGYLTAFELMKEGKIIP</sequence>
<dbReference type="OMA" id="ISGWSLM"/>
<dbReference type="OrthoDB" id="1731983at2759"/>
<dbReference type="Pfam" id="PF22917">
    <property type="entry name" value="PRISE"/>
    <property type="match status" value="1"/>
</dbReference>
<dbReference type="PANTHER" id="PTHR32487">
    <property type="entry name" value="3-OXO-DELTA(4,5)-STEROID 5-BETA-REDUCTASE"/>
    <property type="match status" value="1"/>
</dbReference>
<dbReference type="AlphaFoldDB" id="A0A3E2HJ52"/>